<dbReference type="InterPro" id="IPR037873">
    <property type="entry name" value="BamE-like"/>
</dbReference>
<proteinExistence type="inferred from homology"/>
<feature type="domain" description="Outer membrane protein assembly factor BamE" evidence="6">
    <location>
        <begin position="31"/>
        <end position="99"/>
    </location>
</feature>
<evidence type="ECO:0000256" key="5">
    <source>
        <dbReference type="SAM" id="MobiDB-lite"/>
    </source>
</evidence>
<dbReference type="AlphaFoldDB" id="C9YDD1"/>
<evidence type="ECO:0000259" key="6">
    <source>
        <dbReference type="Pfam" id="PF04355"/>
    </source>
</evidence>
<keyword evidence="2 4" id="KW-0472">Membrane</keyword>
<evidence type="ECO:0000313" key="7">
    <source>
        <dbReference type="EMBL" id="CBA31149.1"/>
    </source>
</evidence>
<dbReference type="InterPro" id="IPR007450">
    <property type="entry name" value="BamE_dom"/>
</dbReference>
<dbReference type="PANTHER" id="PTHR37482:SF1">
    <property type="entry name" value="OUTER MEMBRANE PROTEIN ASSEMBLY FACTOR BAME"/>
    <property type="match status" value="1"/>
</dbReference>
<reference evidence="7" key="1">
    <citation type="journal article" date="2010" name="Nature">
        <title>The Dynamic genome of Hydra.</title>
        <authorList>
            <person name="Chapman J.A."/>
            <person name="Kirkness E.F."/>
            <person name="Simakov O."/>
            <person name="Hampson S.E."/>
            <person name="Mitros T."/>
            <person name="Weinmaier T."/>
            <person name="Rattei T."/>
            <person name="Balasubramanian P.G."/>
            <person name="Borman J."/>
            <person name="Busam D."/>
            <person name="Disbennett K."/>
            <person name="Pfannkoch C."/>
            <person name="Sumin N."/>
            <person name="Sutton G."/>
            <person name="Viswanathan L."/>
            <person name="Walenz B."/>
            <person name="Goodstein D.M."/>
            <person name="Hellsten U."/>
            <person name="Kawashima T."/>
            <person name="Prochnik S.E."/>
            <person name="Putnam N.H."/>
            <person name="Shu S."/>
            <person name="Blumberg B."/>
            <person name="Dana C.E."/>
            <person name="Gee L."/>
            <person name="Kibler D.F."/>
            <person name="Law L."/>
            <person name="Lindgens D."/>
            <person name="Martinez D.E."/>
            <person name="Peng J."/>
            <person name="Wigge P.A."/>
            <person name="Bertulat B."/>
            <person name="Guder C."/>
            <person name="Nakamura Y."/>
            <person name="Ozbek S."/>
            <person name="Watanabe H."/>
            <person name="Khalturin K."/>
            <person name="Hemmrich G."/>
            <person name="Franke A."/>
            <person name="Augustin R."/>
            <person name="Fraune S."/>
            <person name="Hayakawa E."/>
            <person name="Hayakawa S."/>
            <person name="Hirose M."/>
            <person name="Hwang J."/>
            <person name="Ikeo K."/>
            <person name="Nishimiya-Fujisawa C."/>
            <person name="Ogura A."/>
            <person name="Takahashi T."/>
            <person name="Steinmetz P.R."/>
            <person name="Zhang X."/>
            <person name="Aufschnaiter R."/>
            <person name="Eder M.K."/>
            <person name="Gorny A.K."/>
            <person name="Salvenmoser W."/>
            <person name="Heimberg A.M."/>
            <person name="Wheeler B.M."/>
            <person name="Peterson K.J."/>
            <person name="Boettger A."/>
            <person name="Tischler P."/>
            <person name="Wolf A."/>
            <person name="Gojobori T."/>
            <person name="Remington K.A."/>
            <person name="Strausberg R.L."/>
            <person name="Venter J."/>
            <person name="Technau U."/>
            <person name="Hobmayer B."/>
            <person name="Bosch T.C."/>
            <person name="Holstein T.W."/>
            <person name="Fujisawa T."/>
            <person name="Bode H.R."/>
            <person name="David C.N."/>
            <person name="Rokhsar D.S."/>
            <person name="Steele R.E."/>
        </authorList>
    </citation>
    <scope>NUCLEOTIDE SEQUENCE</scope>
</reference>
<evidence type="ECO:0000256" key="4">
    <source>
        <dbReference type="HAMAP-Rule" id="MF_00925"/>
    </source>
</evidence>
<evidence type="ECO:0000256" key="3">
    <source>
        <dbReference type="ARBA" id="ARBA00023237"/>
    </source>
</evidence>
<comment type="subunit">
    <text evidence="4">Part of the Bam complex.</text>
</comment>
<feature type="region of interest" description="Disordered" evidence="5">
    <location>
        <begin position="137"/>
        <end position="166"/>
    </location>
</feature>
<dbReference type="GO" id="GO:1990063">
    <property type="term" value="C:Bam protein complex"/>
    <property type="evidence" value="ECO:0007669"/>
    <property type="project" value="TreeGrafter"/>
</dbReference>
<gene>
    <name evidence="4" type="primary">bamE</name>
    <name evidence="7" type="ORF">Csp_C27100</name>
</gene>
<dbReference type="EMBL" id="FN543105">
    <property type="protein sequence ID" value="CBA31149.1"/>
    <property type="molecule type" value="Genomic_DNA"/>
</dbReference>
<name>C9YDD1_CURXX</name>
<keyword evidence="3 4" id="KW-0998">Cell outer membrane</keyword>
<dbReference type="GO" id="GO:0051205">
    <property type="term" value="P:protein insertion into membrane"/>
    <property type="evidence" value="ECO:0007669"/>
    <property type="project" value="UniProtKB-UniRule"/>
</dbReference>
<dbReference type="PANTHER" id="PTHR37482">
    <property type="entry name" value="OUTER MEMBRANE PROTEIN ASSEMBLY FACTOR BAME"/>
    <property type="match status" value="1"/>
</dbReference>
<sequence length="166" mass="17628">MATLAACGSVSTTGEKVAGVMTPYKIDIVQGNVVTREQLAVLRVGMPRAIAQDVLGTPLLTSVFHADRWDYVFTLKRQGSEPQARKVTVFFTNEVISKIEADELPSETEFVSTLRSKTVLGPVPSLTASEEALKKFPAPKKAEAPVSGNTAPAAATSYPPLEPGGL</sequence>
<dbReference type="GO" id="GO:0043165">
    <property type="term" value="P:Gram-negative-bacterium-type cell outer membrane assembly"/>
    <property type="evidence" value="ECO:0007669"/>
    <property type="project" value="UniProtKB-UniRule"/>
</dbReference>
<dbReference type="Gene3D" id="3.30.1450.10">
    <property type="match status" value="1"/>
</dbReference>
<keyword evidence="1 4" id="KW-0732">Signal</keyword>
<accession>C9YDD1</accession>
<dbReference type="HAMAP" id="MF_00925">
    <property type="entry name" value="OM_assembly_BamE"/>
    <property type="match status" value="1"/>
</dbReference>
<dbReference type="GO" id="GO:0030674">
    <property type="term" value="F:protein-macromolecule adaptor activity"/>
    <property type="evidence" value="ECO:0007669"/>
    <property type="project" value="TreeGrafter"/>
</dbReference>
<organism evidence="7">
    <name type="scientific">Curvibacter symbiont subsp. Hydra magnipapillata</name>
    <dbReference type="NCBI Taxonomy" id="667019"/>
    <lineage>
        <taxon>Bacteria</taxon>
        <taxon>Pseudomonadati</taxon>
        <taxon>Pseudomonadota</taxon>
        <taxon>Betaproteobacteria</taxon>
        <taxon>Burkholderiales</taxon>
        <taxon>Comamonadaceae</taxon>
        <taxon>Curvibacter</taxon>
    </lineage>
</organism>
<evidence type="ECO:0000256" key="2">
    <source>
        <dbReference type="ARBA" id="ARBA00023136"/>
    </source>
</evidence>
<evidence type="ECO:0000256" key="1">
    <source>
        <dbReference type="ARBA" id="ARBA00022729"/>
    </source>
</evidence>
<protein>
    <recommendedName>
        <fullName evidence="4">Outer membrane protein assembly factor BamE</fullName>
    </recommendedName>
</protein>
<comment type="function">
    <text evidence="4">Part of the outer membrane protein assembly complex, which is involved in assembly and insertion of beta-barrel proteins into the outer membrane.</text>
</comment>
<comment type="subcellular location">
    <subcellularLocation>
        <location evidence="4">Cell outer membrane</location>
    </subcellularLocation>
</comment>
<dbReference type="Pfam" id="PF04355">
    <property type="entry name" value="BamE"/>
    <property type="match status" value="1"/>
</dbReference>
<comment type="similarity">
    <text evidence="4">Belongs to the BamE family.</text>
</comment>
<dbReference type="InterPro" id="IPR026592">
    <property type="entry name" value="BamE"/>
</dbReference>